<dbReference type="InterPro" id="IPR001845">
    <property type="entry name" value="HTH_ArsR_DNA-bd_dom"/>
</dbReference>
<name>A0A0R1HRY1_9LACO</name>
<evidence type="ECO:0000256" key="1">
    <source>
        <dbReference type="ARBA" id="ARBA00023015"/>
    </source>
</evidence>
<feature type="domain" description="HTH arsR-type" evidence="4">
    <location>
        <begin position="8"/>
        <end position="102"/>
    </location>
</feature>
<dbReference type="PANTHER" id="PTHR43132:SF6">
    <property type="entry name" value="HTH-TYPE TRANSCRIPTIONAL REPRESSOR CZRA"/>
    <property type="match status" value="1"/>
</dbReference>
<dbReference type="NCBIfam" id="NF033788">
    <property type="entry name" value="HTH_metalloreg"/>
    <property type="match status" value="1"/>
</dbReference>
<dbReference type="Proteomes" id="UP000051450">
    <property type="component" value="Unassembled WGS sequence"/>
</dbReference>
<gene>
    <name evidence="5" type="ORF">FC66_GL000694</name>
</gene>
<dbReference type="PANTHER" id="PTHR43132">
    <property type="entry name" value="ARSENICAL RESISTANCE OPERON REPRESSOR ARSR-RELATED"/>
    <property type="match status" value="1"/>
</dbReference>
<evidence type="ECO:0000313" key="5">
    <source>
        <dbReference type="EMBL" id="KRK46193.1"/>
    </source>
</evidence>
<accession>A0A0R1HRY1</accession>
<dbReference type="PROSITE" id="PS50987">
    <property type="entry name" value="HTH_ARSR_2"/>
    <property type="match status" value="1"/>
</dbReference>
<evidence type="ECO:0000256" key="3">
    <source>
        <dbReference type="ARBA" id="ARBA00023163"/>
    </source>
</evidence>
<dbReference type="SMART" id="SM00418">
    <property type="entry name" value="HTH_ARSR"/>
    <property type="match status" value="1"/>
</dbReference>
<dbReference type="PRINTS" id="PR00778">
    <property type="entry name" value="HTHARSR"/>
</dbReference>
<dbReference type="PATRIC" id="fig|1423719.4.peg.704"/>
<dbReference type="InterPro" id="IPR036390">
    <property type="entry name" value="WH_DNA-bd_sf"/>
</dbReference>
<dbReference type="SUPFAM" id="SSF46785">
    <property type="entry name" value="Winged helix' DNA-binding domain"/>
    <property type="match status" value="1"/>
</dbReference>
<dbReference type="STRING" id="1423719.FC66_GL000694"/>
<dbReference type="Gene3D" id="1.10.10.10">
    <property type="entry name" value="Winged helix-like DNA-binding domain superfamily/Winged helix DNA-binding domain"/>
    <property type="match status" value="1"/>
</dbReference>
<organism evidence="5 6">
    <name type="scientific">Dellaglioa algida DSM 15638</name>
    <dbReference type="NCBI Taxonomy" id="1423719"/>
    <lineage>
        <taxon>Bacteria</taxon>
        <taxon>Bacillati</taxon>
        <taxon>Bacillota</taxon>
        <taxon>Bacilli</taxon>
        <taxon>Lactobacillales</taxon>
        <taxon>Lactobacillaceae</taxon>
        <taxon>Dellaglioa</taxon>
    </lineage>
</organism>
<evidence type="ECO:0000313" key="6">
    <source>
        <dbReference type="Proteomes" id="UP000051450"/>
    </source>
</evidence>
<dbReference type="EMBL" id="AZDI01000002">
    <property type="protein sequence ID" value="KRK46193.1"/>
    <property type="molecule type" value="Genomic_DNA"/>
</dbReference>
<dbReference type="GO" id="GO:0003700">
    <property type="term" value="F:DNA-binding transcription factor activity"/>
    <property type="evidence" value="ECO:0007669"/>
    <property type="project" value="InterPro"/>
</dbReference>
<keyword evidence="1" id="KW-0805">Transcription regulation</keyword>
<reference evidence="5 6" key="1">
    <citation type="journal article" date="2015" name="Genome Announc.">
        <title>Expanding the biotechnology potential of lactobacilli through comparative genomics of 213 strains and associated genera.</title>
        <authorList>
            <person name="Sun Z."/>
            <person name="Harris H.M."/>
            <person name="McCann A."/>
            <person name="Guo C."/>
            <person name="Argimon S."/>
            <person name="Zhang W."/>
            <person name="Yang X."/>
            <person name="Jeffery I.B."/>
            <person name="Cooney J.C."/>
            <person name="Kagawa T.F."/>
            <person name="Liu W."/>
            <person name="Song Y."/>
            <person name="Salvetti E."/>
            <person name="Wrobel A."/>
            <person name="Rasinkangas P."/>
            <person name="Parkhill J."/>
            <person name="Rea M.C."/>
            <person name="O'Sullivan O."/>
            <person name="Ritari J."/>
            <person name="Douillard F.P."/>
            <person name="Paul Ross R."/>
            <person name="Yang R."/>
            <person name="Briner A.E."/>
            <person name="Felis G.E."/>
            <person name="de Vos W.M."/>
            <person name="Barrangou R."/>
            <person name="Klaenhammer T.R."/>
            <person name="Caufield P.W."/>
            <person name="Cui Y."/>
            <person name="Zhang H."/>
            <person name="O'Toole P.W."/>
        </authorList>
    </citation>
    <scope>NUCLEOTIDE SEQUENCE [LARGE SCALE GENOMIC DNA]</scope>
    <source>
        <strain evidence="5 6">DSM 15638</strain>
    </source>
</reference>
<keyword evidence="3" id="KW-0804">Transcription</keyword>
<protein>
    <recommendedName>
        <fullName evidence="4">HTH arsR-type domain-containing protein</fullName>
    </recommendedName>
</protein>
<sequence>MKDDLILISQNDAVEAQKIFKLLSNPTRMQIMYLLEQTELTVSQIKDRLGIEQSVVSHQLQLFKQHQLVTVRKVGKLSYYRLEDQHIISILTQTLKHANHVLHH</sequence>
<dbReference type="AlphaFoldDB" id="A0A0R1HRY1"/>
<proteinExistence type="predicted"/>
<dbReference type="Pfam" id="PF01022">
    <property type="entry name" value="HTH_5"/>
    <property type="match status" value="1"/>
</dbReference>
<dbReference type="InterPro" id="IPR051011">
    <property type="entry name" value="Metal_resp_trans_reg"/>
</dbReference>
<dbReference type="RefSeq" id="WP_235804034.1">
    <property type="nucleotide sequence ID" value="NZ_AZDI01000002.1"/>
</dbReference>
<evidence type="ECO:0000259" key="4">
    <source>
        <dbReference type="PROSITE" id="PS50987"/>
    </source>
</evidence>
<keyword evidence="2" id="KW-0238">DNA-binding</keyword>
<dbReference type="InterPro" id="IPR036388">
    <property type="entry name" value="WH-like_DNA-bd_sf"/>
</dbReference>
<dbReference type="CDD" id="cd00090">
    <property type="entry name" value="HTH_ARSR"/>
    <property type="match status" value="1"/>
</dbReference>
<comment type="caution">
    <text evidence="5">The sequence shown here is derived from an EMBL/GenBank/DDBJ whole genome shotgun (WGS) entry which is preliminary data.</text>
</comment>
<evidence type="ECO:0000256" key="2">
    <source>
        <dbReference type="ARBA" id="ARBA00023125"/>
    </source>
</evidence>
<keyword evidence="6" id="KW-1185">Reference proteome</keyword>
<dbReference type="GO" id="GO:0003677">
    <property type="term" value="F:DNA binding"/>
    <property type="evidence" value="ECO:0007669"/>
    <property type="project" value="UniProtKB-KW"/>
</dbReference>
<dbReference type="InterPro" id="IPR011991">
    <property type="entry name" value="ArsR-like_HTH"/>
</dbReference>